<keyword evidence="1" id="KW-0472">Membrane</keyword>
<keyword evidence="1" id="KW-0812">Transmembrane</keyword>
<comment type="caution">
    <text evidence="2">The sequence shown here is derived from an EMBL/GenBank/DDBJ whole genome shotgun (WGS) entry which is preliminary data.</text>
</comment>
<accession>A0A0A0HX07</accession>
<proteinExistence type="predicted"/>
<feature type="transmembrane region" description="Helical" evidence="1">
    <location>
        <begin position="24"/>
        <end position="46"/>
    </location>
</feature>
<name>A0A0A0HX07_CLOBO</name>
<evidence type="ECO:0000256" key="1">
    <source>
        <dbReference type="SAM" id="Phobius"/>
    </source>
</evidence>
<reference evidence="2 3" key="1">
    <citation type="submission" date="2014-01" db="EMBL/GenBank/DDBJ databases">
        <title>Plasmidome dynamics in the species complex Clostridium novyi sensu lato converts strains of independent lineages into distinctly different pathogens.</title>
        <authorList>
            <person name="Skarin H."/>
            <person name="Segerman B."/>
        </authorList>
    </citation>
    <scope>NUCLEOTIDE SEQUENCE [LARGE SCALE GENOMIC DNA]</scope>
    <source>
        <strain evidence="2 3">DC5</strain>
    </source>
</reference>
<feature type="transmembrane region" description="Helical" evidence="1">
    <location>
        <begin position="52"/>
        <end position="71"/>
    </location>
</feature>
<dbReference type="Pfam" id="PF20040">
    <property type="entry name" value="DUF6442"/>
    <property type="match status" value="1"/>
</dbReference>
<feature type="transmembrane region" description="Helical" evidence="1">
    <location>
        <begin position="78"/>
        <end position="96"/>
    </location>
</feature>
<dbReference type="AlphaFoldDB" id="A0A0A0HX07"/>
<evidence type="ECO:0000313" key="3">
    <source>
        <dbReference type="Proteomes" id="UP000030014"/>
    </source>
</evidence>
<gene>
    <name evidence="2" type="ORF">Z955_15965</name>
</gene>
<sequence length="105" mass="12218">MNRDKLLKKAKRENLWKDEREKLINIRASSIAGNYSMILLIVLIIYNWCTGAPKDSLIGILYIHMGVYNFFNISKEQKILRIASIVMVIAGFIYFIDPLVRRISL</sequence>
<dbReference type="InterPro" id="IPR045620">
    <property type="entry name" value="DUF6442"/>
</dbReference>
<protein>
    <submittedName>
        <fullName evidence="2">Uncharacterized protein</fullName>
    </submittedName>
</protein>
<evidence type="ECO:0000313" key="2">
    <source>
        <dbReference type="EMBL" id="KGM93082.1"/>
    </source>
</evidence>
<keyword evidence="1" id="KW-1133">Transmembrane helix</keyword>
<organism evidence="2 3">
    <name type="scientific">Clostridium botulinum C/D str. DC5</name>
    <dbReference type="NCBI Taxonomy" id="1443128"/>
    <lineage>
        <taxon>Bacteria</taxon>
        <taxon>Bacillati</taxon>
        <taxon>Bacillota</taxon>
        <taxon>Clostridia</taxon>
        <taxon>Eubacteriales</taxon>
        <taxon>Clostridiaceae</taxon>
        <taxon>Clostridium</taxon>
    </lineage>
</organism>
<dbReference type="Proteomes" id="UP000030014">
    <property type="component" value="Unassembled WGS sequence"/>
</dbReference>
<dbReference type="EMBL" id="JDRY01000173">
    <property type="protein sequence ID" value="KGM93082.1"/>
    <property type="molecule type" value="Genomic_DNA"/>
</dbReference>